<evidence type="ECO:0000313" key="2">
    <source>
        <dbReference type="Proteomes" id="UP001626550"/>
    </source>
</evidence>
<dbReference type="AlphaFoldDB" id="A0ABD2PLG6"/>
<proteinExistence type="predicted"/>
<name>A0ABD2PLG6_9PLAT</name>
<reference evidence="1 2" key="1">
    <citation type="submission" date="2024-11" db="EMBL/GenBank/DDBJ databases">
        <title>Adaptive evolution of stress response genes in parasites aligns with host niche diversity.</title>
        <authorList>
            <person name="Hahn C."/>
            <person name="Resl P."/>
        </authorList>
    </citation>
    <scope>NUCLEOTIDE SEQUENCE [LARGE SCALE GENOMIC DNA]</scope>
    <source>
        <strain evidence="1">EGGRZ-B1_66</strain>
        <tissue evidence="1">Body</tissue>
    </source>
</reference>
<organism evidence="1 2">
    <name type="scientific">Cichlidogyrus casuarinus</name>
    <dbReference type="NCBI Taxonomy" id="1844966"/>
    <lineage>
        <taxon>Eukaryota</taxon>
        <taxon>Metazoa</taxon>
        <taxon>Spiralia</taxon>
        <taxon>Lophotrochozoa</taxon>
        <taxon>Platyhelminthes</taxon>
        <taxon>Monogenea</taxon>
        <taxon>Monopisthocotylea</taxon>
        <taxon>Dactylogyridea</taxon>
        <taxon>Ancyrocephalidae</taxon>
        <taxon>Cichlidogyrus</taxon>
    </lineage>
</organism>
<protein>
    <recommendedName>
        <fullName evidence="3">HAT C-terminal dimerisation domain-containing protein</fullName>
    </recommendedName>
</protein>
<gene>
    <name evidence="1" type="ORF">Ciccas_013145</name>
</gene>
<comment type="caution">
    <text evidence="1">The sequence shown here is derived from an EMBL/GenBank/DDBJ whole genome shotgun (WGS) entry which is preliminary data.</text>
</comment>
<keyword evidence="2" id="KW-1185">Reference proteome</keyword>
<dbReference type="Proteomes" id="UP001626550">
    <property type="component" value="Unassembled WGS sequence"/>
</dbReference>
<evidence type="ECO:0008006" key="3">
    <source>
        <dbReference type="Google" id="ProtNLM"/>
    </source>
</evidence>
<dbReference type="EMBL" id="JBJKFK010005436">
    <property type="protein sequence ID" value="KAL3308325.1"/>
    <property type="molecule type" value="Genomic_DNA"/>
</dbReference>
<accession>A0ABD2PLG6</accession>
<evidence type="ECO:0000313" key="1">
    <source>
        <dbReference type="EMBL" id="KAL3308325.1"/>
    </source>
</evidence>
<sequence length="109" mass="12871">MYDLLEEWFTKLDDHRRGVIIEEFGTIPPFTKTLGNCEDRIPVFIWWASHTLPFKEECRQVALYSLVTCSNRYKFLASTKPFKRIEFLLCLLQKLNNSKQISPIAPCDR</sequence>